<feature type="domain" description="Ice-binding protein C-terminal" evidence="2">
    <location>
        <begin position="74"/>
        <end position="98"/>
    </location>
</feature>
<dbReference type="Proteomes" id="UP000672097">
    <property type="component" value="Unassembled WGS sequence"/>
</dbReference>
<gene>
    <name evidence="3" type="ORF">KAK11_00210</name>
</gene>
<name>A0ABS5DRF9_9BURK</name>
<dbReference type="InterPro" id="IPR013424">
    <property type="entry name" value="Ice-binding_C"/>
</dbReference>
<feature type="chain" id="PRO_5047368997" evidence="1">
    <location>
        <begin position="28"/>
        <end position="100"/>
    </location>
</feature>
<keyword evidence="4" id="KW-1185">Reference proteome</keyword>
<evidence type="ECO:0000313" key="3">
    <source>
        <dbReference type="EMBL" id="MBQ0933730.1"/>
    </source>
</evidence>
<keyword evidence="1" id="KW-0732">Signal</keyword>
<reference evidence="3 4" key="1">
    <citation type="submission" date="2021-04" db="EMBL/GenBank/DDBJ databases">
        <title>The genome sequence of type strain Ideonella paludis KCTC 32238.</title>
        <authorList>
            <person name="Liu Y."/>
        </authorList>
    </citation>
    <scope>NUCLEOTIDE SEQUENCE [LARGE SCALE GENOMIC DNA]</scope>
    <source>
        <strain evidence="3 4">KCTC 32238</strain>
    </source>
</reference>
<evidence type="ECO:0000313" key="4">
    <source>
        <dbReference type="Proteomes" id="UP000672097"/>
    </source>
</evidence>
<sequence>MRSLLTSTATALLLALPASTWAVQARADVNPAPSAAASAPAAPKAADSFAVLSAPSAQQEAASAARLAEPPPLPTPEPKTLAMMLAGLAALGLAASRRRG</sequence>
<comment type="caution">
    <text evidence="3">The sequence shown here is derived from an EMBL/GenBank/DDBJ whole genome shotgun (WGS) entry which is preliminary data.</text>
</comment>
<evidence type="ECO:0000256" key="1">
    <source>
        <dbReference type="SAM" id="SignalP"/>
    </source>
</evidence>
<proteinExistence type="predicted"/>
<organism evidence="3 4">
    <name type="scientific">Ideonella paludis</name>
    <dbReference type="NCBI Taxonomy" id="1233411"/>
    <lineage>
        <taxon>Bacteria</taxon>
        <taxon>Pseudomonadati</taxon>
        <taxon>Pseudomonadota</taxon>
        <taxon>Betaproteobacteria</taxon>
        <taxon>Burkholderiales</taxon>
        <taxon>Sphaerotilaceae</taxon>
        <taxon>Ideonella</taxon>
    </lineage>
</organism>
<evidence type="ECO:0000259" key="2">
    <source>
        <dbReference type="Pfam" id="PF07589"/>
    </source>
</evidence>
<dbReference type="NCBIfam" id="TIGR02595">
    <property type="entry name" value="PEP_CTERM"/>
    <property type="match status" value="1"/>
</dbReference>
<accession>A0ABS5DRF9</accession>
<dbReference type="EMBL" id="JAGQDG010000001">
    <property type="protein sequence ID" value="MBQ0933730.1"/>
    <property type="molecule type" value="Genomic_DNA"/>
</dbReference>
<dbReference type="Pfam" id="PF07589">
    <property type="entry name" value="PEP-CTERM"/>
    <property type="match status" value="1"/>
</dbReference>
<feature type="signal peptide" evidence="1">
    <location>
        <begin position="1"/>
        <end position="27"/>
    </location>
</feature>
<protein>
    <submittedName>
        <fullName evidence="3">PEP-CTERM sorting domain-containing protein</fullName>
    </submittedName>
</protein>
<dbReference type="RefSeq" id="WP_210804976.1">
    <property type="nucleotide sequence ID" value="NZ_JAGQDG010000001.1"/>
</dbReference>